<dbReference type="Gene3D" id="1.10.630.10">
    <property type="entry name" value="Cytochrome P450"/>
    <property type="match status" value="1"/>
</dbReference>
<dbReference type="InterPro" id="IPR001128">
    <property type="entry name" value="Cyt_P450"/>
</dbReference>
<sequence length="336" mass="37171">MNADDIQVPLARVDYPWDGEAIPSYDVSISLVREPTPGSTSRSRTPAPQSNRRRSAAAVQPLEPTELVQSLISAFTAQGASHTSGSNDDTSDAVVQILQEMVLSVQLINDLLSMLVAGHEITGSVLTRTLYLLSKDASSLIRVQEEVDRVLQGRLPTYEDMKQLKYLIRFINESMCLYPHPLYTISIAPHRSGKEQKSVPERFNLDRPMLNETNTDCRVSYETKSTECSTCICAILSVTSFTSYTPKNLNRKFLKYQDVNCKSFEWLSDAVGQAKSSGGSSSSGVTSCFGCGGNTHWDALEEANREESMKNLNINVKVTVEMGLDDFIKDFKGKTT</sequence>
<dbReference type="Pfam" id="PF00067">
    <property type="entry name" value="p450"/>
    <property type="match status" value="1"/>
</dbReference>
<dbReference type="OrthoDB" id="1470350at2759"/>
<dbReference type="GO" id="GO:0016705">
    <property type="term" value="F:oxidoreductase activity, acting on paired donors, with incorporation or reduction of molecular oxygen"/>
    <property type="evidence" value="ECO:0007669"/>
    <property type="project" value="InterPro"/>
</dbReference>
<comment type="similarity">
    <text evidence="1">Belongs to the cytochrome P450 family.</text>
</comment>
<dbReference type="GO" id="GO:0004497">
    <property type="term" value="F:monooxygenase activity"/>
    <property type="evidence" value="ECO:0007669"/>
    <property type="project" value="InterPro"/>
</dbReference>
<evidence type="ECO:0000256" key="1">
    <source>
        <dbReference type="ARBA" id="ARBA00010617"/>
    </source>
</evidence>
<dbReference type="GO" id="GO:0020037">
    <property type="term" value="F:heme binding"/>
    <property type="evidence" value="ECO:0007669"/>
    <property type="project" value="InterPro"/>
</dbReference>
<accession>A0A7J7NI58</accession>
<organism evidence="3 4">
    <name type="scientific">Kingdonia uniflora</name>
    <dbReference type="NCBI Taxonomy" id="39325"/>
    <lineage>
        <taxon>Eukaryota</taxon>
        <taxon>Viridiplantae</taxon>
        <taxon>Streptophyta</taxon>
        <taxon>Embryophyta</taxon>
        <taxon>Tracheophyta</taxon>
        <taxon>Spermatophyta</taxon>
        <taxon>Magnoliopsida</taxon>
        <taxon>Ranunculales</taxon>
        <taxon>Circaeasteraceae</taxon>
        <taxon>Kingdonia</taxon>
    </lineage>
</organism>
<feature type="compositionally biased region" description="Polar residues" evidence="2">
    <location>
        <begin position="37"/>
        <end position="50"/>
    </location>
</feature>
<protein>
    <submittedName>
        <fullName evidence="3">Uncharacterized protein</fullName>
    </submittedName>
</protein>
<reference evidence="3 4" key="1">
    <citation type="journal article" date="2020" name="IScience">
        <title>Genome Sequencing of the Endangered Kingdonia uniflora (Circaeasteraceae, Ranunculales) Reveals Potential Mechanisms of Evolutionary Specialization.</title>
        <authorList>
            <person name="Sun Y."/>
            <person name="Deng T."/>
            <person name="Zhang A."/>
            <person name="Moore M.J."/>
            <person name="Landis J.B."/>
            <person name="Lin N."/>
            <person name="Zhang H."/>
            <person name="Zhang X."/>
            <person name="Huang J."/>
            <person name="Zhang X."/>
            <person name="Sun H."/>
            <person name="Wang H."/>
        </authorList>
    </citation>
    <scope>NUCLEOTIDE SEQUENCE [LARGE SCALE GENOMIC DNA]</scope>
    <source>
        <strain evidence="3">TB1705</strain>
        <tissue evidence="3">Leaf</tissue>
    </source>
</reference>
<proteinExistence type="inferred from homology"/>
<dbReference type="EMBL" id="JACGCM010000772">
    <property type="protein sequence ID" value="KAF6166875.1"/>
    <property type="molecule type" value="Genomic_DNA"/>
</dbReference>
<feature type="region of interest" description="Disordered" evidence="2">
    <location>
        <begin position="32"/>
        <end position="60"/>
    </location>
</feature>
<evidence type="ECO:0000313" key="3">
    <source>
        <dbReference type="EMBL" id="KAF6166875.1"/>
    </source>
</evidence>
<dbReference type="Proteomes" id="UP000541444">
    <property type="component" value="Unassembled WGS sequence"/>
</dbReference>
<dbReference type="PANTHER" id="PTHR24305:SF166">
    <property type="entry name" value="CYTOCHROME P450 12A4, MITOCHONDRIAL-RELATED"/>
    <property type="match status" value="1"/>
</dbReference>
<dbReference type="SUPFAM" id="SSF48264">
    <property type="entry name" value="Cytochrome P450"/>
    <property type="match status" value="1"/>
</dbReference>
<dbReference type="InterPro" id="IPR036396">
    <property type="entry name" value="Cyt_P450_sf"/>
</dbReference>
<name>A0A7J7NI58_9MAGN</name>
<dbReference type="InterPro" id="IPR050121">
    <property type="entry name" value="Cytochrome_P450_monoxygenase"/>
</dbReference>
<dbReference type="AlphaFoldDB" id="A0A7J7NI58"/>
<dbReference type="GO" id="GO:0005506">
    <property type="term" value="F:iron ion binding"/>
    <property type="evidence" value="ECO:0007669"/>
    <property type="project" value="InterPro"/>
</dbReference>
<comment type="caution">
    <text evidence="3">The sequence shown here is derived from an EMBL/GenBank/DDBJ whole genome shotgun (WGS) entry which is preliminary data.</text>
</comment>
<evidence type="ECO:0000256" key="2">
    <source>
        <dbReference type="SAM" id="MobiDB-lite"/>
    </source>
</evidence>
<dbReference type="GO" id="GO:0044550">
    <property type="term" value="P:secondary metabolite biosynthetic process"/>
    <property type="evidence" value="ECO:0007669"/>
    <property type="project" value="UniProtKB-ARBA"/>
</dbReference>
<feature type="non-terminal residue" evidence="3">
    <location>
        <position position="1"/>
    </location>
</feature>
<dbReference type="PANTHER" id="PTHR24305">
    <property type="entry name" value="CYTOCHROME P450"/>
    <property type="match status" value="1"/>
</dbReference>
<keyword evidence="4" id="KW-1185">Reference proteome</keyword>
<evidence type="ECO:0000313" key="4">
    <source>
        <dbReference type="Proteomes" id="UP000541444"/>
    </source>
</evidence>
<gene>
    <name evidence="3" type="ORF">GIB67_020309</name>
</gene>